<accession>A0A077FDP7</accession>
<dbReference type="eggNOG" id="ENOG502ZUU6">
    <property type="taxonomic scope" value="Bacteria"/>
</dbReference>
<gene>
    <name evidence="1" type="ORF">PSAKL28_45070</name>
</gene>
<dbReference type="HOGENOM" id="CLU_1359420_0_0_6"/>
<dbReference type="RefSeq" id="WP_038614641.1">
    <property type="nucleotide sequence ID" value="NZ_CP009048.1"/>
</dbReference>
<evidence type="ECO:0000313" key="1">
    <source>
        <dbReference type="EMBL" id="AIL63647.1"/>
    </source>
</evidence>
<protein>
    <recommendedName>
        <fullName evidence="3">PilZ domain-containing protein</fullName>
    </recommendedName>
</protein>
<proteinExistence type="predicted"/>
<dbReference type="EMBL" id="CP009048">
    <property type="protein sequence ID" value="AIL63647.1"/>
    <property type="molecule type" value="Genomic_DNA"/>
</dbReference>
<dbReference type="KEGG" id="palk:PSAKL28_45070"/>
<evidence type="ECO:0008006" key="3">
    <source>
        <dbReference type="Google" id="ProtNLM"/>
    </source>
</evidence>
<dbReference type="Proteomes" id="UP000028931">
    <property type="component" value="Chromosome"/>
</dbReference>
<dbReference type="AlphaFoldDB" id="A0A077FDP7"/>
<reference evidence="1 2" key="1">
    <citation type="submission" date="2014-07" db="EMBL/GenBank/DDBJ databases">
        <authorList>
            <person name="Lee K."/>
            <person name="Lim J.Y."/>
            <person name="Hwang I."/>
        </authorList>
    </citation>
    <scope>NUCLEOTIDE SEQUENCE [LARGE SCALE GENOMIC DNA]</scope>
    <source>
        <strain evidence="1 2">KL28</strain>
    </source>
</reference>
<evidence type="ECO:0000313" key="2">
    <source>
        <dbReference type="Proteomes" id="UP000028931"/>
    </source>
</evidence>
<name>A0A077FDP7_9PSED</name>
<dbReference type="OrthoDB" id="6989154at2"/>
<sequence length="205" mass="23308">MQANALLTQDELDFIRSMHYTSQPSAAESVSRLMVNGGSEIKDLLTRLIAQEQVTLQAQFDNHQMTFPLHLVEDEFHSLQLQLGAPHIYEEGPMVRPWRLTLESPVALEDELGLSTGLWVKEISFKGVLVEFRDQPKPPSSFDLWFAPDNCAPIALHGVLQRRTGKSLAAYNLSESKCSEIERLREYILQAHRQAHPELHPQLSR</sequence>
<organism evidence="1 2">
    <name type="scientific">Pseudomonas alkylphenolica</name>
    <dbReference type="NCBI Taxonomy" id="237609"/>
    <lineage>
        <taxon>Bacteria</taxon>
        <taxon>Pseudomonadati</taxon>
        <taxon>Pseudomonadota</taxon>
        <taxon>Gammaproteobacteria</taxon>
        <taxon>Pseudomonadales</taxon>
        <taxon>Pseudomonadaceae</taxon>
        <taxon>Pseudomonas</taxon>
    </lineage>
</organism>